<evidence type="ECO:0000256" key="5">
    <source>
        <dbReference type="ARBA" id="ARBA00022692"/>
    </source>
</evidence>
<dbReference type="InterPro" id="IPR004638">
    <property type="entry name" value="EmrB-like"/>
</dbReference>
<comment type="subcellular location">
    <subcellularLocation>
        <location evidence="1">Cell membrane</location>
        <topology evidence="1">Multi-pass membrane protein</topology>
    </subcellularLocation>
</comment>
<keyword evidence="4" id="KW-1003">Cell membrane</keyword>
<dbReference type="Proteomes" id="UP000316609">
    <property type="component" value="Unassembled WGS sequence"/>
</dbReference>
<feature type="transmembrane region" description="Helical" evidence="8">
    <location>
        <begin position="180"/>
        <end position="202"/>
    </location>
</feature>
<reference evidence="10 11" key="1">
    <citation type="journal article" date="2019" name="Nat. Microbiol.">
        <title>Mediterranean grassland soil C-N compound turnover is dependent on rainfall and depth, and is mediated by genomically divergent microorganisms.</title>
        <authorList>
            <person name="Diamond S."/>
            <person name="Andeer P.F."/>
            <person name="Li Z."/>
            <person name="Crits-Christoph A."/>
            <person name="Burstein D."/>
            <person name="Anantharaman K."/>
            <person name="Lane K.R."/>
            <person name="Thomas B.C."/>
            <person name="Pan C."/>
            <person name="Northen T.R."/>
            <person name="Banfield J.F."/>
        </authorList>
    </citation>
    <scope>NUCLEOTIDE SEQUENCE [LARGE SCALE GENOMIC DNA]</scope>
    <source>
        <strain evidence="10">WS_8</strain>
    </source>
</reference>
<feature type="transmembrane region" description="Helical" evidence="8">
    <location>
        <begin position="500"/>
        <end position="518"/>
    </location>
</feature>
<gene>
    <name evidence="10" type="ORF">E6K78_12100</name>
</gene>
<evidence type="ECO:0000259" key="9">
    <source>
        <dbReference type="PROSITE" id="PS50850"/>
    </source>
</evidence>
<keyword evidence="6 8" id="KW-1133">Transmembrane helix</keyword>
<name>A0A538TET8_UNCEI</name>
<dbReference type="PRINTS" id="PR01036">
    <property type="entry name" value="TCRTETB"/>
</dbReference>
<dbReference type="Gene3D" id="1.20.1250.20">
    <property type="entry name" value="MFS general substrate transporter like domains"/>
    <property type="match status" value="1"/>
</dbReference>
<evidence type="ECO:0000256" key="4">
    <source>
        <dbReference type="ARBA" id="ARBA00022475"/>
    </source>
</evidence>
<feature type="transmembrane region" description="Helical" evidence="8">
    <location>
        <begin position="214"/>
        <end position="232"/>
    </location>
</feature>
<keyword evidence="5 8" id="KW-0812">Transmembrane</keyword>
<evidence type="ECO:0000256" key="3">
    <source>
        <dbReference type="ARBA" id="ARBA00022448"/>
    </source>
</evidence>
<dbReference type="InterPro" id="IPR020846">
    <property type="entry name" value="MFS_dom"/>
</dbReference>
<dbReference type="InterPro" id="IPR011701">
    <property type="entry name" value="MFS"/>
</dbReference>
<evidence type="ECO:0000256" key="1">
    <source>
        <dbReference type="ARBA" id="ARBA00004651"/>
    </source>
</evidence>
<feature type="transmembrane region" description="Helical" evidence="8">
    <location>
        <begin position="247"/>
        <end position="263"/>
    </location>
</feature>
<dbReference type="Gene3D" id="1.20.1720.10">
    <property type="entry name" value="Multidrug resistance protein D"/>
    <property type="match status" value="1"/>
</dbReference>
<feature type="transmembrane region" description="Helical" evidence="8">
    <location>
        <begin position="64"/>
        <end position="87"/>
    </location>
</feature>
<dbReference type="PANTHER" id="PTHR42718">
    <property type="entry name" value="MAJOR FACILITATOR SUPERFAMILY MULTIDRUG TRANSPORTER MFSC"/>
    <property type="match status" value="1"/>
</dbReference>
<feature type="transmembrane region" description="Helical" evidence="8">
    <location>
        <begin position="283"/>
        <end position="308"/>
    </location>
</feature>
<dbReference type="PANTHER" id="PTHR42718:SF9">
    <property type="entry name" value="MAJOR FACILITATOR SUPERFAMILY MULTIDRUG TRANSPORTER MFSC"/>
    <property type="match status" value="1"/>
</dbReference>
<evidence type="ECO:0000313" key="10">
    <source>
        <dbReference type="EMBL" id="TMQ62127.1"/>
    </source>
</evidence>
<dbReference type="GO" id="GO:0005886">
    <property type="term" value="C:plasma membrane"/>
    <property type="evidence" value="ECO:0007669"/>
    <property type="project" value="UniProtKB-SubCell"/>
</dbReference>
<dbReference type="GO" id="GO:0022857">
    <property type="term" value="F:transmembrane transporter activity"/>
    <property type="evidence" value="ECO:0007669"/>
    <property type="project" value="InterPro"/>
</dbReference>
<keyword evidence="7 8" id="KW-0472">Membrane</keyword>
<evidence type="ECO:0000256" key="8">
    <source>
        <dbReference type="SAM" id="Phobius"/>
    </source>
</evidence>
<evidence type="ECO:0000256" key="7">
    <source>
        <dbReference type="ARBA" id="ARBA00023136"/>
    </source>
</evidence>
<evidence type="ECO:0000256" key="2">
    <source>
        <dbReference type="ARBA" id="ARBA00008537"/>
    </source>
</evidence>
<feature type="domain" description="Major facilitator superfamily (MFS) profile" evidence="9">
    <location>
        <begin position="28"/>
        <end position="523"/>
    </location>
</feature>
<evidence type="ECO:0000256" key="6">
    <source>
        <dbReference type="ARBA" id="ARBA00022989"/>
    </source>
</evidence>
<feature type="transmembrane region" description="Helical" evidence="8">
    <location>
        <begin position="320"/>
        <end position="338"/>
    </location>
</feature>
<proteinExistence type="inferred from homology"/>
<dbReference type="InterPro" id="IPR036259">
    <property type="entry name" value="MFS_trans_sf"/>
</dbReference>
<accession>A0A538TET8</accession>
<comment type="similarity">
    <text evidence="2">Belongs to the major facilitator superfamily. EmrB family.</text>
</comment>
<protein>
    <submittedName>
        <fullName evidence="10">DHA2 family efflux MFS transporter permease subunit</fullName>
    </submittedName>
</protein>
<dbReference type="AlphaFoldDB" id="A0A538TET8"/>
<evidence type="ECO:0000313" key="11">
    <source>
        <dbReference type="Proteomes" id="UP000316609"/>
    </source>
</evidence>
<feature type="transmembrane region" description="Helical" evidence="8">
    <location>
        <begin position="350"/>
        <end position="368"/>
    </location>
</feature>
<feature type="transmembrane region" description="Helical" evidence="8">
    <location>
        <begin position="119"/>
        <end position="141"/>
    </location>
</feature>
<comment type="caution">
    <text evidence="10">The sequence shown here is derived from an EMBL/GenBank/DDBJ whole genome shotgun (WGS) entry which is preliminary data.</text>
</comment>
<organism evidence="10 11">
    <name type="scientific">Eiseniibacteriota bacterium</name>
    <dbReference type="NCBI Taxonomy" id="2212470"/>
    <lineage>
        <taxon>Bacteria</taxon>
        <taxon>Candidatus Eiseniibacteriota</taxon>
    </lineage>
</organism>
<dbReference type="CDD" id="cd17503">
    <property type="entry name" value="MFS_LmrB_MDR_like"/>
    <property type="match status" value="1"/>
</dbReference>
<dbReference type="PROSITE" id="PS50850">
    <property type="entry name" value="MFS"/>
    <property type="match status" value="1"/>
</dbReference>
<feature type="transmembrane region" description="Helical" evidence="8">
    <location>
        <begin position="153"/>
        <end position="174"/>
    </location>
</feature>
<dbReference type="NCBIfam" id="TIGR00711">
    <property type="entry name" value="efflux_EmrB"/>
    <property type="match status" value="1"/>
</dbReference>
<sequence>MATASLSPATARAAPFAQADPYANRYIIAITVTLASIMELIDTSIVNVAIPHMMGNLGATLDQIAWVSTGYIVANVIVLPITGWLSAVFGRRRYFAGSIALFTIASFFCGNSHSLVELVFWRVLQGLGGGALLATAQAVLYEVFPPSEYGTAMAIFGVGVMVGPTLGPTLGGYITDVFSWPWIFYINIPFGIVALLLTLTYLRDSRYARKVERIDWLGLVLLALGVGTLQTMLERGERLDWFASREVVLYAIVSAVSLVGFVWHELATEHPVVDLRILKSPQLAAGVAFGGMLGVCLYATVFVLPVYLQQLLGFTANQTGMVILPGALASAVTMGLTARMRGKFDARISVVIGAAIFMYAMWQLSHFTTQSGRHDFLWPMIWRGVGLGLIFVPMTNLALAELPMDKIPNGTGLFNLLRQLGGSVGIAVSATLLTRFEAIQRAALVENVTQFNDATRARLSALTNTLIRRGVLPANAEHDAITLLSAQVTRQATMLSFERLFLLFGVALGFAIPLLLLMRKGRGFEGGGASH</sequence>
<dbReference type="EMBL" id="VBOY01000146">
    <property type="protein sequence ID" value="TMQ62127.1"/>
    <property type="molecule type" value="Genomic_DNA"/>
</dbReference>
<keyword evidence="3" id="KW-0813">Transport</keyword>
<feature type="transmembrane region" description="Helical" evidence="8">
    <location>
        <begin position="94"/>
        <end position="113"/>
    </location>
</feature>
<feature type="transmembrane region" description="Helical" evidence="8">
    <location>
        <begin position="380"/>
        <end position="399"/>
    </location>
</feature>
<dbReference type="Pfam" id="PF07690">
    <property type="entry name" value="MFS_1"/>
    <property type="match status" value="1"/>
</dbReference>
<dbReference type="SUPFAM" id="SSF103473">
    <property type="entry name" value="MFS general substrate transporter"/>
    <property type="match status" value="1"/>
</dbReference>